<feature type="domain" description="YknX-like C-terminal permuted SH3-like" evidence="7">
    <location>
        <begin position="283"/>
        <end position="355"/>
    </location>
</feature>
<dbReference type="Pfam" id="PF25876">
    <property type="entry name" value="HH_MFP_RND"/>
    <property type="match status" value="1"/>
</dbReference>
<keyword evidence="3" id="KW-0732">Signal</keyword>
<evidence type="ECO:0000259" key="5">
    <source>
        <dbReference type="Pfam" id="PF25917"/>
    </source>
</evidence>
<gene>
    <name evidence="8" type="ORF">QO005_002453</name>
</gene>
<protein>
    <submittedName>
        <fullName evidence="8">RND family efflux transporter MFP subunit</fullName>
    </submittedName>
</protein>
<dbReference type="PROSITE" id="PS51257">
    <property type="entry name" value="PROKAR_LIPOPROTEIN"/>
    <property type="match status" value="1"/>
</dbReference>
<evidence type="ECO:0000256" key="3">
    <source>
        <dbReference type="SAM" id="SignalP"/>
    </source>
</evidence>
<comment type="caution">
    <text evidence="8">The sequence shown here is derived from an EMBL/GenBank/DDBJ whole genome shotgun (WGS) entry which is preliminary data.</text>
</comment>
<dbReference type="InterPro" id="IPR058792">
    <property type="entry name" value="Beta-barrel_RND_2"/>
</dbReference>
<evidence type="ECO:0000313" key="9">
    <source>
        <dbReference type="Proteomes" id="UP001235269"/>
    </source>
</evidence>
<proteinExistence type="inferred from homology"/>
<dbReference type="InterPro" id="IPR058625">
    <property type="entry name" value="MdtA-like_BSH"/>
</dbReference>
<dbReference type="RefSeq" id="WP_307158318.1">
    <property type="nucleotide sequence ID" value="NZ_JAUSWH010000007.1"/>
</dbReference>
<evidence type="ECO:0000313" key="8">
    <source>
        <dbReference type="EMBL" id="MDQ0456112.1"/>
    </source>
</evidence>
<dbReference type="InterPro" id="IPR058624">
    <property type="entry name" value="MdtA-like_HH"/>
</dbReference>
<dbReference type="Proteomes" id="UP001235269">
    <property type="component" value="Unassembled WGS sequence"/>
</dbReference>
<dbReference type="Pfam" id="PF25954">
    <property type="entry name" value="Beta-barrel_RND_2"/>
    <property type="match status" value="1"/>
</dbReference>
<dbReference type="Gene3D" id="2.40.420.20">
    <property type="match status" value="1"/>
</dbReference>
<sequence>MKKLVFLALAFPLLGLAACQKQEEQKAEPPRPVLSVIARNDATAVLMAPGIVQAQYTTELGFRVLGRVVARNVSVGDIVKKGDVVAALDAIALELAVKSSQADLFNAKAQQTNAATTAQRQKRLAETRSGTESALEEAEQALKTADANVAKAQANLDKAEEQLSYAKLLAEFDGVVTATSVEVGQTVSAGDSVVTIARPDPREVVIDIPEGNIGELKTGSVFDVVLQLDPTVHSQGKVREISPIADTTTRTRRVKITLINPPVSFRLGSVVTASTAMGGETKMTLPASALLIREGEGSFVWVVDEASGKVSRRAVKLEDGRPDGSVIHVTEGIREGERVVTAGVHQLQDGQTVKINERKSQ</sequence>
<evidence type="ECO:0000259" key="6">
    <source>
        <dbReference type="Pfam" id="PF25954"/>
    </source>
</evidence>
<keyword evidence="9" id="KW-1185">Reference proteome</keyword>
<evidence type="ECO:0000256" key="2">
    <source>
        <dbReference type="SAM" id="Coils"/>
    </source>
</evidence>
<dbReference type="SUPFAM" id="SSF111369">
    <property type="entry name" value="HlyD-like secretion proteins"/>
    <property type="match status" value="1"/>
</dbReference>
<dbReference type="EMBL" id="JAUSWH010000007">
    <property type="protein sequence ID" value="MDQ0456112.1"/>
    <property type="molecule type" value="Genomic_DNA"/>
</dbReference>
<comment type="similarity">
    <text evidence="1">Belongs to the membrane fusion protein (MFP) (TC 8.A.1) family.</text>
</comment>
<accession>A0ABU0IEJ9</accession>
<dbReference type="Pfam" id="PF25917">
    <property type="entry name" value="BSH_RND"/>
    <property type="match status" value="1"/>
</dbReference>
<organism evidence="8 9">
    <name type="scientific">Rhizobium paknamense</name>
    <dbReference type="NCBI Taxonomy" id="1206817"/>
    <lineage>
        <taxon>Bacteria</taxon>
        <taxon>Pseudomonadati</taxon>
        <taxon>Pseudomonadota</taxon>
        <taxon>Alphaproteobacteria</taxon>
        <taxon>Hyphomicrobiales</taxon>
        <taxon>Rhizobiaceae</taxon>
        <taxon>Rhizobium/Agrobacterium group</taxon>
        <taxon>Rhizobium</taxon>
    </lineage>
</organism>
<evidence type="ECO:0000256" key="1">
    <source>
        <dbReference type="ARBA" id="ARBA00009477"/>
    </source>
</evidence>
<dbReference type="Gene3D" id="2.40.50.100">
    <property type="match status" value="1"/>
</dbReference>
<evidence type="ECO:0000259" key="7">
    <source>
        <dbReference type="Pfam" id="PF25989"/>
    </source>
</evidence>
<feature type="chain" id="PRO_5047100126" evidence="3">
    <location>
        <begin position="18"/>
        <end position="361"/>
    </location>
</feature>
<feature type="domain" description="Multidrug resistance protein MdtA-like alpha-helical hairpin" evidence="4">
    <location>
        <begin position="98"/>
        <end position="166"/>
    </location>
</feature>
<dbReference type="InterPro" id="IPR006143">
    <property type="entry name" value="RND_pump_MFP"/>
</dbReference>
<dbReference type="InterPro" id="IPR058637">
    <property type="entry name" value="YknX-like_C"/>
</dbReference>
<evidence type="ECO:0000259" key="4">
    <source>
        <dbReference type="Pfam" id="PF25876"/>
    </source>
</evidence>
<feature type="signal peptide" evidence="3">
    <location>
        <begin position="1"/>
        <end position="17"/>
    </location>
</feature>
<dbReference type="NCBIfam" id="TIGR01730">
    <property type="entry name" value="RND_mfp"/>
    <property type="match status" value="1"/>
</dbReference>
<reference evidence="8 9" key="1">
    <citation type="submission" date="2023-07" db="EMBL/GenBank/DDBJ databases">
        <title>Genomic Encyclopedia of Type Strains, Phase IV (KMG-IV): sequencing the most valuable type-strain genomes for metagenomic binning, comparative biology and taxonomic classification.</title>
        <authorList>
            <person name="Goeker M."/>
        </authorList>
    </citation>
    <scope>NUCLEOTIDE SEQUENCE [LARGE SCALE GENOMIC DNA]</scope>
    <source>
        <strain evidence="8 9">DSM 100301</strain>
    </source>
</reference>
<dbReference type="PANTHER" id="PTHR30469">
    <property type="entry name" value="MULTIDRUG RESISTANCE PROTEIN MDTA"/>
    <property type="match status" value="1"/>
</dbReference>
<dbReference type="PANTHER" id="PTHR30469:SF15">
    <property type="entry name" value="HLYD FAMILY OF SECRETION PROTEINS"/>
    <property type="match status" value="1"/>
</dbReference>
<dbReference type="Gene3D" id="2.40.30.170">
    <property type="match status" value="1"/>
</dbReference>
<name>A0ABU0IEJ9_9HYPH</name>
<keyword evidence="2" id="KW-0175">Coiled coil</keyword>
<dbReference type="Gene3D" id="1.10.287.470">
    <property type="entry name" value="Helix hairpin bin"/>
    <property type="match status" value="1"/>
</dbReference>
<dbReference type="Pfam" id="PF25989">
    <property type="entry name" value="YknX_C"/>
    <property type="match status" value="1"/>
</dbReference>
<feature type="domain" description="Multidrug resistance protein MdtA-like barrel-sandwich hybrid" evidence="5">
    <location>
        <begin position="59"/>
        <end position="193"/>
    </location>
</feature>
<feature type="domain" description="CusB-like beta-barrel" evidence="6">
    <location>
        <begin position="204"/>
        <end position="274"/>
    </location>
</feature>
<feature type="coiled-coil region" evidence="2">
    <location>
        <begin position="128"/>
        <end position="169"/>
    </location>
</feature>